<accession>A0A834ISM5</accession>
<proteinExistence type="predicted"/>
<name>A0A834ISM5_RHYFE</name>
<keyword evidence="2" id="KW-1185">Reference proteome</keyword>
<protein>
    <submittedName>
        <fullName evidence="1">Uncharacterized protein</fullName>
    </submittedName>
</protein>
<dbReference type="Proteomes" id="UP000625711">
    <property type="component" value="Unassembled WGS sequence"/>
</dbReference>
<gene>
    <name evidence="1" type="ORF">GWI33_011099</name>
</gene>
<dbReference type="AlphaFoldDB" id="A0A834ISM5"/>
<comment type="caution">
    <text evidence="1">The sequence shown here is derived from an EMBL/GenBank/DDBJ whole genome shotgun (WGS) entry which is preliminary data.</text>
</comment>
<organism evidence="1 2">
    <name type="scientific">Rhynchophorus ferrugineus</name>
    <name type="common">Red palm weevil</name>
    <name type="synonym">Curculio ferrugineus</name>
    <dbReference type="NCBI Taxonomy" id="354439"/>
    <lineage>
        <taxon>Eukaryota</taxon>
        <taxon>Metazoa</taxon>
        <taxon>Ecdysozoa</taxon>
        <taxon>Arthropoda</taxon>
        <taxon>Hexapoda</taxon>
        <taxon>Insecta</taxon>
        <taxon>Pterygota</taxon>
        <taxon>Neoptera</taxon>
        <taxon>Endopterygota</taxon>
        <taxon>Coleoptera</taxon>
        <taxon>Polyphaga</taxon>
        <taxon>Cucujiformia</taxon>
        <taxon>Curculionidae</taxon>
        <taxon>Dryophthorinae</taxon>
        <taxon>Rhynchophorus</taxon>
    </lineage>
</organism>
<evidence type="ECO:0000313" key="2">
    <source>
        <dbReference type="Proteomes" id="UP000625711"/>
    </source>
</evidence>
<evidence type="ECO:0000313" key="1">
    <source>
        <dbReference type="EMBL" id="KAF7285306.1"/>
    </source>
</evidence>
<dbReference type="EMBL" id="JAACXV010000057">
    <property type="protein sequence ID" value="KAF7285306.1"/>
    <property type="molecule type" value="Genomic_DNA"/>
</dbReference>
<reference evidence="1" key="1">
    <citation type="submission" date="2020-08" db="EMBL/GenBank/DDBJ databases">
        <title>Genome sequencing and assembly of the red palm weevil Rhynchophorus ferrugineus.</title>
        <authorList>
            <person name="Dias G.B."/>
            <person name="Bergman C.M."/>
            <person name="Manee M."/>
        </authorList>
    </citation>
    <scope>NUCLEOTIDE SEQUENCE</scope>
    <source>
        <strain evidence="1">AA-2017</strain>
        <tissue evidence="1">Whole larva</tissue>
    </source>
</reference>
<sequence length="123" mass="13812">MPTLCNLSRVVRARPPPNRNLVEINFGPSRRRPRGADGGGGWLFEGGPELPWNRQAAMLAMCIKNKIIKDIEFNRLNLLSPSLVQPPSPGHGDTSWSWLETRDDNLCGINRTCSTCENRISHY</sequence>